<protein>
    <submittedName>
        <fullName evidence="8">Integrase</fullName>
    </submittedName>
</protein>
<evidence type="ECO:0000313" key="9">
    <source>
        <dbReference type="Proteomes" id="UP001224682"/>
    </source>
</evidence>
<dbReference type="InterPro" id="IPR013762">
    <property type="entry name" value="Integrase-like_cat_sf"/>
</dbReference>
<dbReference type="Pfam" id="PF00589">
    <property type="entry name" value="Phage_integrase"/>
    <property type="match status" value="1"/>
</dbReference>
<dbReference type="InterPro" id="IPR002104">
    <property type="entry name" value="Integrase_catalytic"/>
</dbReference>
<dbReference type="InterPro" id="IPR044068">
    <property type="entry name" value="CB"/>
</dbReference>
<keyword evidence="2" id="KW-0229">DNA integration</keyword>
<evidence type="ECO:0000256" key="3">
    <source>
        <dbReference type="ARBA" id="ARBA00023125"/>
    </source>
</evidence>
<dbReference type="Pfam" id="PF13356">
    <property type="entry name" value="Arm-DNA-bind_3"/>
    <property type="match status" value="1"/>
</dbReference>
<dbReference type="PROSITE" id="PS51898">
    <property type="entry name" value="TYR_RECOMBINASE"/>
    <property type="match status" value="1"/>
</dbReference>
<feature type="domain" description="Tyr recombinase" evidence="6">
    <location>
        <begin position="200"/>
        <end position="391"/>
    </location>
</feature>
<dbReference type="EMBL" id="JAUSUI010000001">
    <property type="protein sequence ID" value="MDQ0301337.1"/>
    <property type="molecule type" value="Genomic_DNA"/>
</dbReference>
<proteinExistence type="inferred from homology"/>
<feature type="domain" description="Core-binding (CB)" evidence="7">
    <location>
        <begin position="95"/>
        <end position="176"/>
    </location>
</feature>
<keyword evidence="3 5" id="KW-0238">DNA-binding</keyword>
<dbReference type="SUPFAM" id="SSF56349">
    <property type="entry name" value="DNA breaking-rejoining enzymes"/>
    <property type="match status" value="1"/>
</dbReference>
<dbReference type="Gene3D" id="3.30.160.390">
    <property type="entry name" value="Integrase, DNA-binding domain"/>
    <property type="match status" value="1"/>
</dbReference>
<dbReference type="InterPro" id="IPR038488">
    <property type="entry name" value="Integrase_DNA-bd_sf"/>
</dbReference>
<evidence type="ECO:0000259" key="6">
    <source>
        <dbReference type="PROSITE" id="PS51898"/>
    </source>
</evidence>
<organism evidence="8 9">
    <name type="scientific">Ancylobacter polymorphus</name>
    <dbReference type="NCBI Taxonomy" id="223390"/>
    <lineage>
        <taxon>Bacteria</taxon>
        <taxon>Pseudomonadati</taxon>
        <taxon>Pseudomonadota</taxon>
        <taxon>Alphaproteobacteria</taxon>
        <taxon>Hyphomicrobiales</taxon>
        <taxon>Xanthobacteraceae</taxon>
        <taxon>Ancylobacter</taxon>
    </lineage>
</organism>
<dbReference type="InterPro" id="IPR053876">
    <property type="entry name" value="Phage_int_M"/>
</dbReference>
<evidence type="ECO:0000256" key="2">
    <source>
        <dbReference type="ARBA" id="ARBA00022908"/>
    </source>
</evidence>
<dbReference type="InterPro" id="IPR011010">
    <property type="entry name" value="DNA_brk_join_enz"/>
</dbReference>
<dbReference type="InterPro" id="IPR010998">
    <property type="entry name" value="Integrase_recombinase_N"/>
</dbReference>
<dbReference type="InterPro" id="IPR050808">
    <property type="entry name" value="Phage_Integrase"/>
</dbReference>
<dbReference type="Pfam" id="PF22022">
    <property type="entry name" value="Phage_int_M"/>
    <property type="match status" value="1"/>
</dbReference>
<dbReference type="RefSeq" id="WP_307017600.1">
    <property type="nucleotide sequence ID" value="NZ_JAUSUI010000001.1"/>
</dbReference>
<dbReference type="Gene3D" id="1.10.443.10">
    <property type="entry name" value="Intergrase catalytic core"/>
    <property type="match status" value="1"/>
</dbReference>
<keyword evidence="9" id="KW-1185">Reference proteome</keyword>
<evidence type="ECO:0000256" key="1">
    <source>
        <dbReference type="ARBA" id="ARBA00008857"/>
    </source>
</evidence>
<dbReference type="Gene3D" id="1.10.150.130">
    <property type="match status" value="1"/>
</dbReference>
<evidence type="ECO:0000256" key="5">
    <source>
        <dbReference type="PROSITE-ProRule" id="PRU01248"/>
    </source>
</evidence>
<accession>A0ABU0B687</accession>
<sequence>MSLTDMEIRRAKPRDKTFKLTDSGGLYLAISPTGGRQWRWKFRHGGQERALSLGAYPQVGLAEARRQRDIARDHLKAGKDPSLEKKRQVERRLNSTFEHIAGEWFESRKAGWVPKHASDVRKSLERDIFPEFGQIAMTDIRPRDVLEALRRVEVRGAVETAHRLRQRIEEIFAYAMGMGLAEDNPAVVVARALRPVRKGRQPAVVTLDEARGVLRDAEALPGHPTTKLALRLLALTTVRPGTIISTPWDELLPTLEGDQPVWRIPAARMKLKVQYKLDDSRDHLVPLSRQAVDLIRALHALNHRSPFAFPNVRFHHRHMSENAIGYLLNRAGFHQRHVPHGWRATFSTIMNERYPGDRHVIEAILAHVPENKVAAAYNRALYLDRRRELLQEWADMLLEGQAGLADIVKLPRR</sequence>
<dbReference type="PROSITE" id="PS51900">
    <property type="entry name" value="CB"/>
    <property type="match status" value="1"/>
</dbReference>
<name>A0ABU0B687_9HYPH</name>
<evidence type="ECO:0000259" key="7">
    <source>
        <dbReference type="PROSITE" id="PS51900"/>
    </source>
</evidence>
<gene>
    <name evidence="8" type="ORF">J2S75_000348</name>
</gene>
<dbReference type="PANTHER" id="PTHR30629:SF2">
    <property type="entry name" value="PROPHAGE INTEGRASE INTS-RELATED"/>
    <property type="match status" value="1"/>
</dbReference>
<keyword evidence="4" id="KW-0233">DNA recombination</keyword>
<evidence type="ECO:0000313" key="8">
    <source>
        <dbReference type="EMBL" id="MDQ0301337.1"/>
    </source>
</evidence>
<dbReference type="PANTHER" id="PTHR30629">
    <property type="entry name" value="PROPHAGE INTEGRASE"/>
    <property type="match status" value="1"/>
</dbReference>
<dbReference type="InterPro" id="IPR025166">
    <property type="entry name" value="Integrase_DNA_bind_dom"/>
</dbReference>
<evidence type="ECO:0000256" key="4">
    <source>
        <dbReference type="ARBA" id="ARBA00023172"/>
    </source>
</evidence>
<dbReference type="Proteomes" id="UP001224682">
    <property type="component" value="Unassembled WGS sequence"/>
</dbReference>
<comment type="caution">
    <text evidence="8">The sequence shown here is derived from an EMBL/GenBank/DDBJ whole genome shotgun (WGS) entry which is preliminary data.</text>
</comment>
<reference evidence="8 9" key="1">
    <citation type="submission" date="2023-07" db="EMBL/GenBank/DDBJ databases">
        <title>Genomic Encyclopedia of Type Strains, Phase IV (KMG-IV): sequencing the most valuable type-strain genomes for metagenomic binning, comparative biology and taxonomic classification.</title>
        <authorList>
            <person name="Goeker M."/>
        </authorList>
    </citation>
    <scope>NUCLEOTIDE SEQUENCE [LARGE SCALE GENOMIC DNA]</scope>
    <source>
        <strain evidence="8 9">DSM 2457</strain>
    </source>
</reference>
<dbReference type="CDD" id="cd00801">
    <property type="entry name" value="INT_P4_C"/>
    <property type="match status" value="1"/>
</dbReference>
<comment type="similarity">
    <text evidence="1">Belongs to the 'phage' integrase family.</text>
</comment>